<evidence type="ECO:0000256" key="7">
    <source>
        <dbReference type="ARBA" id="ARBA00049158"/>
    </source>
</evidence>
<sequence length="316" mass="36053">MPHSHHSHSGQFCKHATGTLEQVVEEAIRQGFEVYGLTEHVPRYRQVDLYPEEEHLTIDDLAHQFDAFLAEAHRLKVKYATQIQLLVGLESESITELDLEGLDGILKRSAGHIDYVVGSIHHVRGTPIDFDFATYQKALSSFQCDNESEIQEAFLQAYFDAQYDLIQRFKPEVIGHFDLCRLYCPQLRFSDFPEVWKKIERNVRCAVDYGALFEINAAAFRKKWDTAYPGADIVSVIQEYGGRFALSDDSHGPHAVGLNYHRLPQYLRSVGISELWYLKASATPNVAGRNIQAVQLDGDCLTHKFWRGKMDEVTMS</sequence>
<dbReference type="InterPro" id="IPR010140">
    <property type="entry name" value="Histidinol_P_phosphatase_HisJ"/>
</dbReference>
<dbReference type="OrthoDB" id="5957391at2759"/>
<keyword evidence="4 8" id="KW-0028">Amino-acid biosynthesis</keyword>
<dbReference type="EC" id="3.1.3.15" evidence="3 8"/>
<keyword evidence="5 8" id="KW-0378">Hydrolase</keyword>
<name>A0A409YUQ2_9AGAR</name>
<dbReference type="PANTHER" id="PTHR21039:SF0">
    <property type="entry name" value="HISTIDINOL-PHOSPHATASE"/>
    <property type="match status" value="1"/>
</dbReference>
<dbReference type="CDD" id="cd12110">
    <property type="entry name" value="PHP_HisPPase_Hisj_like"/>
    <property type="match status" value="1"/>
</dbReference>
<organism evidence="10 11">
    <name type="scientific">Panaeolus cyanescens</name>
    <dbReference type="NCBI Taxonomy" id="181874"/>
    <lineage>
        <taxon>Eukaryota</taxon>
        <taxon>Fungi</taxon>
        <taxon>Dikarya</taxon>
        <taxon>Basidiomycota</taxon>
        <taxon>Agaricomycotina</taxon>
        <taxon>Agaricomycetes</taxon>
        <taxon>Agaricomycetidae</taxon>
        <taxon>Agaricales</taxon>
        <taxon>Agaricineae</taxon>
        <taxon>Galeropsidaceae</taxon>
        <taxon>Panaeolus</taxon>
    </lineage>
</organism>
<keyword evidence="6 8" id="KW-0368">Histidine biosynthesis</keyword>
<evidence type="ECO:0000256" key="1">
    <source>
        <dbReference type="ARBA" id="ARBA00004970"/>
    </source>
</evidence>
<accession>A0A409YUQ2</accession>
<dbReference type="AlphaFoldDB" id="A0A409YUQ2"/>
<gene>
    <name evidence="10" type="ORF">CVT24_013053</name>
</gene>
<comment type="similarity">
    <text evidence="2 8">Belongs to the PHP hydrolase family. HisK subfamily.</text>
</comment>
<evidence type="ECO:0000256" key="3">
    <source>
        <dbReference type="ARBA" id="ARBA00013085"/>
    </source>
</evidence>
<proteinExistence type="inferred from homology"/>
<evidence type="ECO:0000313" key="11">
    <source>
        <dbReference type="Proteomes" id="UP000284842"/>
    </source>
</evidence>
<feature type="domain" description="PHP" evidence="9">
    <location>
        <begin position="5"/>
        <end position="217"/>
    </location>
</feature>
<dbReference type="InParanoid" id="A0A409YUQ2"/>
<evidence type="ECO:0000256" key="4">
    <source>
        <dbReference type="ARBA" id="ARBA00022605"/>
    </source>
</evidence>
<dbReference type="InterPro" id="IPR004013">
    <property type="entry name" value="PHP_dom"/>
</dbReference>
<reference evidence="10 11" key="1">
    <citation type="journal article" date="2018" name="Evol. Lett.">
        <title>Horizontal gene cluster transfer increased hallucinogenic mushroom diversity.</title>
        <authorList>
            <person name="Reynolds H.T."/>
            <person name="Vijayakumar V."/>
            <person name="Gluck-Thaler E."/>
            <person name="Korotkin H.B."/>
            <person name="Matheny P.B."/>
            <person name="Slot J.C."/>
        </authorList>
    </citation>
    <scope>NUCLEOTIDE SEQUENCE [LARGE SCALE GENOMIC DNA]</scope>
    <source>
        <strain evidence="10 11">2629</strain>
    </source>
</reference>
<evidence type="ECO:0000313" key="10">
    <source>
        <dbReference type="EMBL" id="PPR06746.1"/>
    </source>
</evidence>
<evidence type="ECO:0000256" key="5">
    <source>
        <dbReference type="ARBA" id="ARBA00022801"/>
    </source>
</evidence>
<dbReference type="PANTHER" id="PTHR21039">
    <property type="entry name" value="HISTIDINOL PHOSPHATASE-RELATED"/>
    <property type="match status" value="1"/>
</dbReference>
<keyword evidence="11" id="KW-1185">Reference proteome</keyword>
<dbReference type="GO" id="GO:0004401">
    <property type="term" value="F:histidinol-phosphatase activity"/>
    <property type="evidence" value="ECO:0007669"/>
    <property type="project" value="UniProtKB-UniRule"/>
</dbReference>
<comment type="caution">
    <text evidence="10">The sequence shown here is derived from an EMBL/GenBank/DDBJ whole genome shotgun (WGS) entry which is preliminary data.</text>
</comment>
<dbReference type="Gene3D" id="3.20.20.140">
    <property type="entry name" value="Metal-dependent hydrolases"/>
    <property type="match status" value="1"/>
</dbReference>
<protein>
    <recommendedName>
        <fullName evidence="3 8">Histidinol-phosphatase</fullName>
        <shortName evidence="8">HolPase</shortName>
        <ecNumber evidence="3 8">3.1.3.15</ecNumber>
    </recommendedName>
</protein>
<evidence type="ECO:0000256" key="8">
    <source>
        <dbReference type="RuleBase" id="RU366003"/>
    </source>
</evidence>
<dbReference type="FunCoup" id="A0A409YUQ2">
    <property type="interactions" value="89"/>
</dbReference>
<dbReference type="UniPathway" id="UPA00031">
    <property type="reaction ID" value="UER00013"/>
</dbReference>
<dbReference type="SUPFAM" id="SSF89550">
    <property type="entry name" value="PHP domain-like"/>
    <property type="match status" value="1"/>
</dbReference>
<evidence type="ECO:0000256" key="6">
    <source>
        <dbReference type="ARBA" id="ARBA00023102"/>
    </source>
</evidence>
<dbReference type="STRING" id="181874.A0A409YUQ2"/>
<evidence type="ECO:0000259" key="9">
    <source>
        <dbReference type="Pfam" id="PF02811"/>
    </source>
</evidence>
<dbReference type="EMBL" id="NHTK01000582">
    <property type="protein sequence ID" value="PPR06746.1"/>
    <property type="molecule type" value="Genomic_DNA"/>
</dbReference>
<evidence type="ECO:0000256" key="2">
    <source>
        <dbReference type="ARBA" id="ARBA00009152"/>
    </source>
</evidence>
<dbReference type="Proteomes" id="UP000284842">
    <property type="component" value="Unassembled WGS sequence"/>
</dbReference>
<dbReference type="NCBIfam" id="TIGR01856">
    <property type="entry name" value="hisJ_fam"/>
    <property type="match status" value="1"/>
</dbReference>
<dbReference type="InterPro" id="IPR016195">
    <property type="entry name" value="Pol/histidinol_Pase-like"/>
</dbReference>
<dbReference type="GO" id="GO:0005737">
    <property type="term" value="C:cytoplasm"/>
    <property type="evidence" value="ECO:0007669"/>
    <property type="project" value="TreeGrafter"/>
</dbReference>
<dbReference type="Pfam" id="PF02811">
    <property type="entry name" value="PHP"/>
    <property type="match status" value="1"/>
</dbReference>
<dbReference type="GO" id="GO:0000105">
    <property type="term" value="P:L-histidine biosynthetic process"/>
    <property type="evidence" value="ECO:0007669"/>
    <property type="project" value="UniProtKB-UniRule"/>
</dbReference>
<comment type="catalytic activity">
    <reaction evidence="7 8">
        <text>L-histidinol phosphate + H2O = L-histidinol + phosphate</text>
        <dbReference type="Rhea" id="RHEA:14465"/>
        <dbReference type="ChEBI" id="CHEBI:15377"/>
        <dbReference type="ChEBI" id="CHEBI:43474"/>
        <dbReference type="ChEBI" id="CHEBI:57699"/>
        <dbReference type="ChEBI" id="CHEBI:57980"/>
        <dbReference type="EC" id="3.1.3.15"/>
    </reaction>
</comment>
<comment type="pathway">
    <text evidence="1 8">Amino-acid biosynthesis; L-histidine biosynthesis; L-histidine from 5-phospho-alpha-D-ribose 1-diphosphate: step 8/9.</text>
</comment>